<accession>A0A8X6W9Y3</accession>
<evidence type="ECO:0000313" key="2">
    <source>
        <dbReference type="Proteomes" id="UP000887159"/>
    </source>
</evidence>
<organism evidence="1 2">
    <name type="scientific">Trichonephila clavipes</name>
    <name type="common">Golden silk orbweaver</name>
    <name type="synonym">Nephila clavipes</name>
    <dbReference type="NCBI Taxonomy" id="2585209"/>
    <lineage>
        <taxon>Eukaryota</taxon>
        <taxon>Metazoa</taxon>
        <taxon>Ecdysozoa</taxon>
        <taxon>Arthropoda</taxon>
        <taxon>Chelicerata</taxon>
        <taxon>Arachnida</taxon>
        <taxon>Araneae</taxon>
        <taxon>Araneomorphae</taxon>
        <taxon>Entelegynae</taxon>
        <taxon>Araneoidea</taxon>
        <taxon>Nephilidae</taxon>
        <taxon>Trichonephila</taxon>
    </lineage>
</organism>
<keyword evidence="2" id="KW-1185">Reference proteome</keyword>
<dbReference type="GO" id="GO:0003676">
    <property type="term" value="F:nucleic acid binding"/>
    <property type="evidence" value="ECO:0007669"/>
    <property type="project" value="InterPro"/>
</dbReference>
<dbReference type="AlphaFoldDB" id="A0A8X6W9Y3"/>
<proteinExistence type="predicted"/>
<dbReference type="InterPro" id="IPR036397">
    <property type="entry name" value="RNaseH_sf"/>
</dbReference>
<name>A0A8X6W9Y3_TRICX</name>
<dbReference type="EMBL" id="BMAU01021394">
    <property type="protein sequence ID" value="GFY30835.1"/>
    <property type="molecule type" value="Genomic_DNA"/>
</dbReference>
<evidence type="ECO:0000313" key="1">
    <source>
        <dbReference type="EMBL" id="GFY30835.1"/>
    </source>
</evidence>
<dbReference type="Proteomes" id="UP000887159">
    <property type="component" value="Unassembled WGS sequence"/>
</dbReference>
<protein>
    <submittedName>
        <fullName evidence="1">Transposable element Tcb1 transposase</fullName>
    </submittedName>
</protein>
<gene>
    <name evidence="1" type="primary">NCL1_33132</name>
    <name evidence="1" type="ORF">TNCV_3119951</name>
</gene>
<sequence length="197" mass="23144">MSVHGLSARRPLLGLPLTQHHRRLRRQLCDERRLWTGEWNDVVFTDESRICLQHHDGWIRVLRHHGDRILNSCVHIVGTLNSWRYISNVLEPVGLLYLQDFEIALFQPDNARPYAVRIFQRFLVNHQIELLPWPARSPDLSPIENMWFMVVQRLTKITHLQLPHQINFGNVGKVSDLLYPNYTSEVSLNQCRCVGQL</sequence>
<reference evidence="1" key="1">
    <citation type="submission" date="2020-08" db="EMBL/GenBank/DDBJ databases">
        <title>Multicomponent nature underlies the extraordinary mechanical properties of spider dragline silk.</title>
        <authorList>
            <person name="Kono N."/>
            <person name="Nakamura H."/>
            <person name="Mori M."/>
            <person name="Yoshida Y."/>
            <person name="Ohtoshi R."/>
            <person name="Malay A.D."/>
            <person name="Moran D.A.P."/>
            <person name="Tomita M."/>
            <person name="Numata K."/>
            <person name="Arakawa K."/>
        </authorList>
    </citation>
    <scope>NUCLEOTIDE SEQUENCE</scope>
</reference>
<dbReference type="Gene3D" id="3.30.420.10">
    <property type="entry name" value="Ribonuclease H-like superfamily/Ribonuclease H"/>
    <property type="match status" value="1"/>
</dbReference>
<comment type="caution">
    <text evidence="1">The sequence shown here is derived from an EMBL/GenBank/DDBJ whole genome shotgun (WGS) entry which is preliminary data.</text>
</comment>